<name>A0A432MQ05_9BACT</name>
<dbReference type="AlphaFoldDB" id="A0A432MQ05"/>
<dbReference type="RefSeq" id="WP_126723649.1">
    <property type="nucleotide sequence ID" value="NZ_RYZH01000002.1"/>
</dbReference>
<accession>A0A432MQ05</accession>
<evidence type="ECO:0000313" key="2">
    <source>
        <dbReference type="EMBL" id="RUL89573.1"/>
    </source>
</evidence>
<keyword evidence="1" id="KW-0812">Transmembrane</keyword>
<sequence length="141" mass="15583">MSEHDHADHSLNPHARGHQEDRIDVGAIGVFAVGLVVSVTIVFLVVAFMMARFRDANRRKAEDRPPMMALEDPALFPGARLQESPGRDMRKMRQEIEARLGSYGWVDREAGIAHIPIDRAIALTAEQGLPTRPHAPEGSAE</sequence>
<keyword evidence="1" id="KW-1133">Transmembrane helix</keyword>
<keyword evidence="3" id="KW-1185">Reference proteome</keyword>
<comment type="caution">
    <text evidence="2">The sequence shown here is derived from an EMBL/GenBank/DDBJ whole genome shotgun (WGS) entry which is preliminary data.</text>
</comment>
<feature type="transmembrane region" description="Helical" evidence="1">
    <location>
        <begin position="27"/>
        <end position="51"/>
    </location>
</feature>
<keyword evidence="1" id="KW-0472">Membrane</keyword>
<reference evidence="2 3" key="2">
    <citation type="submission" date="2019-01" db="EMBL/GenBank/DDBJ databases">
        <title>Tautonia sociabilis, a novel thermotolerant planctomycete of Isosphaeraceae family, isolated from a 4000 m deep subterranean habitat.</title>
        <authorList>
            <person name="Kovaleva O.L."/>
            <person name="Elcheninov A.G."/>
            <person name="Van Heerden E."/>
            <person name="Toshchakov S.V."/>
            <person name="Novikov A."/>
            <person name="Bonch-Osmolovskaya E.A."/>
            <person name="Kublanov I.V."/>
        </authorList>
    </citation>
    <scope>NUCLEOTIDE SEQUENCE [LARGE SCALE GENOMIC DNA]</scope>
    <source>
        <strain evidence="2 3">GM2012</strain>
    </source>
</reference>
<reference evidence="2 3" key="1">
    <citation type="submission" date="2018-12" db="EMBL/GenBank/DDBJ databases">
        <authorList>
            <person name="Toschakov S.V."/>
        </authorList>
    </citation>
    <scope>NUCLEOTIDE SEQUENCE [LARGE SCALE GENOMIC DNA]</scope>
    <source>
        <strain evidence="2 3">GM2012</strain>
    </source>
</reference>
<dbReference type="OrthoDB" id="290157at2"/>
<evidence type="ECO:0000256" key="1">
    <source>
        <dbReference type="SAM" id="Phobius"/>
    </source>
</evidence>
<protein>
    <submittedName>
        <fullName evidence="2">Uncharacterized protein</fullName>
    </submittedName>
</protein>
<proteinExistence type="predicted"/>
<organism evidence="2 3">
    <name type="scientific">Tautonia sociabilis</name>
    <dbReference type="NCBI Taxonomy" id="2080755"/>
    <lineage>
        <taxon>Bacteria</taxon>
        <taxon>Pseudomonadati</taxon>
        <taxon>Planctomycetota</taxon>
        <taxon>Planctomycetia</taxon>
        <taxon>Isosphaerales</taxon>
        <taxon>Isosphaeraceae</taxon>
        <taxon>Tautonia</taxon>
    </lineage>
</organism>
<evidence type="ECO:0000313" key="3">
    <source>
        <dbReference type="Proteomes" id="UP000280296"/>
    </source>
</evidence>
<dbReference type="Proteomes" id="UP000280296">
    <property type="component" value="Unassembled WGS sequence"/>
</dbReference>
<gene>
    <name evidence="2" type="ORF">TsocGM_02035</name>
</gene>
<dbReference type="EMBL" id="RYZH01000002">
    <property type="protein sequence ID" value="RUL89573.1"/>
    <property type="molecule type" value="Genomic_DNA"/>
</dbReference>